<keyword evidence="3" id="KW-1185">Reference proteome</keyword>
<dbReference type="PANTHER" id="PTHR41252:SF1">
    <property type="entry name" value="BLR2505 PROTEIN"/>
    <property type="match status" value="1"/>
</dbReference>
<reference evidence="2 3" key="1">
    <citation type="submission" date="2023-02" db="EMBL/GenBank/DDBJ databases">
        <title>Genome sequence of Sphingobacterium sp. KACC 22765.</title>
        <authorList>
            <person name="Kim S."/>
            <person name="Heo J."/>
            <person name="Kwon S.-W."/>
        </authorList>
    </citation>
    <scope>NUCLEOTIDE SEQUENCE [LARGE SCALE GENOMIC DNA]</scope>
    <source>
        <strain evidence="2 3">KACC 22765</strain>
    </source>
</reference>
<dbReference type="EMBL" id="CP117880">
    <property type="protein sequence ID" value="WDF66938.1"/>
    <property type="molecule type" value="Genomic_DNA"/>
</dbReference>
<dbReference type="Pfam" id="PF12680">
    <property type="entry name" value="SnoaL_2"/>
    <property type="match status" value="1"/>
</dbReference>
<name>A0ABY7WCL4_9SPHI</name>
<evidence type="ECO:0000259" key="1">
    <source>
        <dbReference type="Pfam" id="PF12680"/>
    </source>
</evidence>
<accession>A0ABY7WCL4</accession>
<gene>
    <name evidence="2" type="ORF">PQ465_11535</name>
</gene>
<dbReference type="PANTHER" id="PTHR41252">
    <property type="entry name" value="BLR2505 PROTEIN"/>
    <property type="match status" value="1"/>
</dbReference>
<dbReference type="RefSeq" id="WP_274265678.1">
    <property type="nucleotide sequence ID" value="NZ_CP117880.1"/>
</dbReference>
<feature type="domain" description="SnoaL-like" evidence="1">
    <location>
        <begin position="9"/>
        <end position="113"/>
    </location>
</feature>
<dbReference type="SUPFAM" id="SSF54427">
    <property type="entry name" value="NTF2-like"/>
    <property type="match status" value="1"/>
</dbReference>
<dbReference type="InterPro" id="IPR037401">
    <property type="entry name" value="SnoaL-like"/>
</dbReference>
<evidence type="ECO:0000313" key="3">
    <source>
        <dbReference type="Proteomes" id="UP001221558"/>
    </source>
</evidence>
<dbReference type="InterPro" id="IPR032710">
    <property type="entry name" value="NTF2-like_dom_sf"/>
</dbReference>
<dbReference type="Proteomes" id="UP001221558">
    <property type="component" value="Chromosome"/>
</dbReference>
<protein>
    <submittedName>
        <fullName evidence="2">Nuclear transport factor 2 family protein</fullName>
    </submittedName>
</protein>
<sequence>MQTKEIVMSYFEAIAAGRFEDLAKYKSTDSVYWISGEGSWPLGGWRTKEDMNDAFSLILARFPKGLNITIRSIVAEGDHVTVHLNNRAERVDGCIYNNEIVVVTKIQNGLIVEEREFLDTIHANTLFFGELTG</sequence>
<evidence type="ECO:0000313" key="2">
    <source>
        <dbReference type="EMBL" id="WDF66938.1"/>
    </source>
</evidence>
<dbReference type="Gene3D" id="3.10.450.50">
    <property type="match status" value="1"/>
</dbReference>
<proteinExistence type="predicted"/>
<organism evidence="2 3">
    <name type="scientific">Sphingobacterium oryzagri</name>
    <dbReference type="NCBI Taxonomy" id="3025669"/>
    <lineage>
        <taxon>Bacteria</taxon>
        <taxon>Pseudomonadati</taxon>
        <taxon>Bacteroidota</taxon>
        <taxon>Sphingobacteriia</taxon>
        <taxon>Sphingobacteriales</taxon>
        <taxon>Sphingobacteriaceae</taxon>
        <taxon>Sphingobacterium</taxon>
    </lineage>
</organism>